<evidence type="ECO:0000313" key="3">
    <source>
        <dbReference type="Proteomes" id="UP000016761"/>
    </source>
</evidence>
<reference evidence="2 3" key="1">
    <citation type="journal article" date="2013" name="Genome Announc.">
        <title>Draft Genome Sequence of Psychrobacter aquaticus Strain CMS 56T, Isolated from a Cyanobacterial Mat Sample Collected from Water Bodies in the McMurdo Dry Valley Region of Antarctica.</title>
        <authorList>
            <person name="Reddy G.S."/>
            <person name="Ara S."/>
            <person name="Singh A."/>
            <person name="Kumar Pinnaka A."/>
            <person name="Shivaji S."/>
        </authorList>
    </citation>
    <scope>NUCLEOTIDE SEQUENCE [LARGE SCALE GENOMIC DNA]</scope>
    <source>
        <strain evidence="2 3">CMS 56</strain>
    </source>
</reference>
<comment type="caution">
    <text evidence="2">The sequence shown here is derived from an EMBL/GenBank/DDBJ whole genome shotgun (WGS) entry which is preliminary data.</text>
</comment>
<dbReference type="AlphaFoldDB" id="U4T6B0"/>
<accession>U4T6B0</accession>
<keyword evidence="1" id="KW-0812">Transmembrane</keyword>
<sequence>MLHYAQPCGCTKALVCDLANTYINSASPNTIEISNILAQRISAWMWLIFIYLTGIHR</sequence>
<name>U4T6B0_9GAMM</name>
<gene>
    <name evidence="2" type="ORF">M917_2836</name>
</gene>
<dbReference type="STRING" id="1354303.M917_2836"/>
<keyword evidence="3" id="KW-1185">Reference proteome</keyword>
<organism evidence="2 3">
    <name type="scientific">Psychrobacter aquaticus CMS 56</name>
    <dbReference type="NCBI Taxonomy" id="1354303"/>
    <lineage>
        <taxon>Bacteria</taxon>
        <taxon>Pseudomonadati</taxon>
        <taxon>Pseudomonadota</taxon>
        <taxon>Gammaproteobacteria</taxon>
        <taxon>Moraxellales</taxon>
        <taxon>Moraxellaceae</taxon>
        <taxon>Psychrobacter</taxon>
    </lineage>
</organism>
<evidence type="ECO:0000256" key="1">
    <source>
        <dbReference type="SAM" id="Phobius"/>
    </source>
</evidence>
<keyword evidence="1" id="KW-0472">Membrane</keyword>
<feature type="transmembrane region" description="Helical" evidence="1">
    <location>
        <begin position="37"/>
        <end position="55"/>
    </location>
</feature>
<protein>
    <submittedName>
        <fullName evidence="2">Uncharacterized protein</fullName>
    </submittedName>
</protein>
<evidence type="ECO:0000313" key="2">
    <source>
        <dbReference type="EMBL" id="ERL54279.1"/>
    </source>
</evidence>
<dbReference type="EMBL" id="AUSW01000038">
    <property type="protein sequence ID" value="ERL54279.1"/>
    <property type="molecule type" value="Genomic_DNA"/>
</dbReference>
<proteinExistence type="predicted"/>
<dbReference type="Proteomes" id="UP000016761">
    <property type="component" value="Unassembled WGS sequence"/>
</dbReference>
<keyword evidence="1" id="KW-1133">Transmembrane helix</keyword>